<name>A0A482XX17_LAOST</name>
<keyword evidence="2" id="KW-1185">Reference proteome</keyword>
<protein>
    <submittedName>
        <fullName evidence="1">Uncharacterized protein</fullName>
    </submittedName>
</protein>
<dbReference type="InParanoid" id="A0A482XX17"/>
<reference evidence="1 2" key="1">
    <citation type="journal article" date="2017" name="Gigascience">
        <title>Genome sequence of the small brown planthopper, Laodelphax striatellus.</title>
        <authorList>
            <person name="Zhu J."/>
            <person name="Jiang F."/>
            <person name="Wang X."/>
            <person name="Yang P."/>
            <person name="Bao Y."/>
            <person name="Zhao W."/>
            <person name="Wang W."/>
            <person name="Lu H."/>
            <person name="Wang Q."/>
            <person name="Cui N."/>
            <person name="Li J."/>
            <person name="Chen X."/>
            <person name="Luo L."/>
            <person name="Yu J."/>
            <person name="Kang L."/>
            <person name="Cui F."/>
        </authorList>
    </citation>
    <scope>NUCLEOTIDE SEQUENCE [LARGE SCALE GENOMIC DNA]</scope>
    <source>
        <strain evidence="1">Lst14</strain>
    </source>
</reference>
<accession>A0A482XX17</accession>
<sequence>MTLAVPIKSYPTAYGNRSLTGVRLIINLEEREREKKSPTQRLTGRHILEMDAVITSHLMVRGGGGGWVGLAKRGSSSTGNGKIFRQSVRFENAYRSKRSFNSLGLQMKRCGVVCAFLITAKLDSF</sequence>
<organism evidence="1 2">
    <name type="scientific">Laodelphax striatellus</name>
    <name type="common">Small brown planthopper</name>
    <name type="synonym">Delphax striatella</name>
    <dbReference type="NCBI Taxonomy" id="195883"/>
    <lineage>
        <taxon>Eukaryota</taxon>
        <taxon>Metazoa</taxon>
        <taxon>Ecdysozoa</taxon>
        <taxon>Arthropoda</taxon>
        <taxon>Hexapoda</taxon>
        <taxon>Insecta</taxon>
        <taxon>Pterygota</taxon>
        <taxon>Neoptera</taxon>
        <taxon>Paraneoptera</taxon>
        <taxon>Hemiptera</taxon>
        <taxon>Auchenorrhyncha</taxon>
        <taxon>Fulgoroidea</taxon>
        <taxon>Delphacidae</taxon>
        <taxon>Criomorphinae</taxon>
        <taxon>Laodelphax</taxon>
    </lineage>
</organism>
<proteinExistence type="predicted"/>
<dbReference type="AlphaFoldDB" id="A0A482XX17"/>
<evidence type="ECO:0000313" key="2">
    <source>
        <dbReference type="Proteomes" id="UP000291343"/>
    </source>
</evidence>
<comment type="caution">
    <text evidence="1">The sequence shown here is derived from an EMBL/GenBank/DDBJ whole genome shotgun (WGS) entry which is preliminary data.</text>
</comment>
<evidence type="ECO:0000313" key="1">
    <source>
        <dbReference type="EMBL" id="RZF48901.1"/>
    </source>
</evidence>
<gene>
    <name evidence="1" type="ORF">LSTR_LSTR003281</name>
</gene>
<dbReference type="EMBL" id="QKKF02000897">
    <property type="protein sequence ID" value="RZF48901.1"/>
    <property type="molecule type" value="Genomic_DNA"/>
</dbReference>
<dbReference type="Proteomes" id="UP000291343">
    <property type="component" value="Unassembled WGS sequence"/>
</dbReference>